<evidence type="ECO:0000256" key="4">
    <source>
        <dbReference type="ARBA" id="ARBA00022692"/>
    </source>
</evidence>
<comment type="subcellular location">
    <subcellularLocation>
        <location evidence="1">Cell membrane</location>
        <topology evidence="1">Multi-pass membrane protein</topology>
    </subcellularLocation>
</comment>
<dbReference type="Proteomes" id="UP001054945">
    <property type="component" value="Unassembled WGS sequence"/>
</dbReference>
<comment type="caution">
    <text evidence="14">The sequence shown here is derived from an EMBL/GenBank/DDBJ whole genome shotgun (WGS) entry which is preliminary data.</text>
</comment>
<name>A0AAV4TIB2_CAEEX</name>
<evidence type="ECO:0000256" key="1">
    <source>
        <dbReference type="ARBA" id="ARBA00004651"/>
    </source>
</evidence>
<dbReference type="PANTHER" id="PTHR42643:SF38">
    <property type="entry name" value="IONOTROPIC RECEPTOR 100A"/>
    <property type="match status" value="1"/>
</dbReference>
<keyword evidence="3" id="KW-1003">Cell membrane</keyword>
<keyword evidence="5 12" id="KW-1133">Transmembrane helix</keyword>
<keyword evidence="11" id="KW-0407">Ion channel</keyword>
<evidence type="ECO:0000256" key="5">
    <source>
        <dbReference type="ARBA" id="ARBA00022989"/>
    </source>
</evidence>
<dbReference type="SUPFAM" id="SSF53850">
    <property type="entry name" value="Periplasmic binding protein-like II"/>
    <property type="match status" value="1"/>
</dbReference>
<evidence type="ECO:0000256" key="11">
    <source>
        <dbReference type="ARBA" id="ARBA00023303"/>
    </source>
</evidence>
<accession>A0AAV4TIB2</accession>
<evidence type="ECO:0000256" key="3">
    <source>
        <dbReference type="ARBA" id="ARBA00022475"/>
    </source>
</evidence>
<dbReference type="GO" id="GO:0005886">
    <property type="term" value="C:plasma membrane"/>
    <property type="evidence" value="ECO:0007669"/>
    <property type="project" value="UniProtKB-SubCell"/>
</dbReference>
<feature type="transmembrane region" description="Helical" evidence="12">
    <location>
        <begin position="177"/>
        <end position="202"/>
    </location>
</feature>
<keyword evidence="2" id="KW-0813">Transport</keyword>
<evidence type="ECO:0000256" key="7">
    <source>
        <dbReference type="ARBA" id="ARBA00023136"/>
    </source>
</evidence>
<organism evidence="14 15">
    <name type="scientific">Caerostris extrusa</name>
    <name type="common">Bark spider</name>
    <name type="synonym">Caerostris bankana</name>
    <dbReference type="NCBI Taxonomy" id="172846"/>
    <lineage>
        <taxon>Eukaryota</taxon>
        <taxon>Metazoa</taxon>
        <taxon>Ecdysozoa</taxon>
        <taxon>Arthropoda</taxon>
        <taxon>Chelicerata</taxon>
        <taxon>Arachnida</taxon>
        <taxon>Araneae</taxon>
        <taxon>Araneomorphae</taxon>
        <taxon>Entelegynae</taxon>
        <taxon>Araneoidea</taxon>
        <taxon>Araneidae</taxon>
        <taxon>Caerostris</taxon>
    </lineage>
</organism>
<evidence type="ECO:0000256" key="2">
    <source>
        <dbReference type="ARBA" id="ARBA00022448"/>
    </source>
</evidence>
<feature type="transmembrane region" description="Helical" evidence="12">
    <location>
        <begin position="119"/>
        <end position="146"/>
    </location>
</feature>
<evidence type="ECO:0000256" key="6">
    <source>
        <dbReference type="ARBA" id="ARBA00023065"/>
    </source>
</evidence>
<keyword evidence="9" id="KW-0325">Glycoprotein</keyword>
<dbReference type="AlphaFoldDB" id="A0AAV4TIB2"/>
<keyword evidence="7 12" id="KW-0472">Membrane</keyword>
<evidence type="ECO:0000256" key="12">
    <source>
        <dbReference type="SAM" id="Phobius"/>
    </source>
</evidence>
<keyword evidence="4 12" id="KW-0812">Transmembrane</keyword>
<keyword evidence="8 14" id="KW-0675">Receptor</keyword>
<reference evidence="14 15" key="1">
    <citation type="submission" date="2021-06" db="EMBL/GenBank/DDBJ databases">
        <title>Caerostris extrusa draft genome.</title>
        <authorList>
            <person name="Kono N."/>
            <person name="Arakawa K."/>
        </authorList>
    </citation>
    <scope>NUCLEOTIDE SEQUENCE [LARGE SCALE GENOMIC DNA]</scope>
</reference>
<evidence type="ECO:0000259" key="13">
    <source>
        <dbReference type="Pfam" id="PF10613"/>
    </source>
</evidence>
<evidence type="ECO:0000256" key="10">
    <source>
        <dbReference type="ARBA" id="ARBA00023286"/>
    </source>
</evidence>
<dbReference type="Gene3D" id="3.40.190.10">
    <property type="entry name" value="Periplasmic binding protein-like II"/>
    <property type="match status" value="1"/>
</dbReference>
<dbReference type="InterPro" id="IPR019594">
    <property type="entry name" value="Glu/Gly-bd"/>
</dbReference>
<evidence type="ECO:0000313" key="14">
    <source>
        <dbReference type="EMBL" id="GIY44657.1"/>
    </source>
</evidence>
<dbReference type="PANTHER" id="PTHR42643">
    <property type="entry name" value="IONOTROPIC RECEPTOR 20A-RELATED"/>
    <property type="match status" value="1"/>
</dbReference>
<evidence type="ECO:0000256" key="9">
    <source>
        <dbReference type="ARBA" id="ARBA00023180"/>
    </source>
</evidence>
<keyword evidence="6" id="KW-0406">Ion transport</keyword>
<keyword evidence="10" id="KW-1071">Ligand-gated ion channel</keyword>
<dbReference type="GO" id="GO:0015276">
    <property type="term" value="F:ligand-gated monoatomic ion channel activity"/>
    <property type="evidence" value="ECO:0007669"/>
    <property type="project" value="InterPro"/>
</dbReference>
<proteinExistence type="predicted"/>
<gene>
    <name evidence="14" type="primary">GRID1_11</name>
    <name evidence="14" type="ORF">CEXT_65931</name>
</gene>
<dbReference type="Pfam" id="PF10613">
    <property type="entry name" value="Lig_chan-Glu_bd"/>
    <property type="match status" value="1"/>
</dbReference>
<sequence>MKQETIVVVRPTELLMHVNRKENGEVQLESCEGKFLQIVLEALRIQYEIVVSKDMIFQEPLPDGNFTGMVGMVQRAEADLTTSYLPRQEIRSNAVEFSMPYKLEELTFITPKRGNIKSYLALLQVFDTTTWIGICIVLILMSILLAKFKGSVWYNLFKLLGTVVGQSSNIGNGSCKILLIAWFLFTLLISLSYSVTLLSHIIQPTKVAPIRTFHELSRAVKSGDHKLYAMETHIPFFFLILEKRI</sequence>
<keyword evidence="15" id="KW-1185">Reference proteome</keyword>
<protein>
    <submittedName>
        <fullName evidence="14">Glutamate receptor ionotropic, delta-1</fullName>
    </submittedName>
</protein>
<evidence type="ECO:0000256" key="8">
    <source>
        <dbReference type="ARBA" id="ARBA00023170"/>
    </source>
</evidence>
<dbReference type="InterPro" id="IPR052192">
    <property type="entry name" value="Insect_Ionotropic_Sensory_Rcpt"/>
</dbReference>
<evidence type="ECO:0000313" key="15">
    <source>
        <dbReference type="Proteomes" id="UP001054945"/>
    </source>
</evidence>
<feature type="domain" description="Ionotropic glutamate receptor L-glutamate and glycine-binding" evidence="13">
    <location>
        <begin position="19"/>
        <end position="112"/>
    </location>
</feature>
<dbReference type="EMBL" id="BPLR01011174">
    <property type="protein sequence ID" value="GIY44657.1"/>
    <property type="molecule type" value="Genomic_DNA"/>
</dbReference>